<feature type="region of interest" description="Disordered" evidence="1">
    <location>
        <begin position="207"/>
        <end position="272"/>
    </location>
</feature>
<comment type="caution">
    <text evidence="2">The sequence shown here is derived from an EMBL/GenBank/DDBJ whole genome shotgun (WGS) entry which is preliminary data.</text>
</comment>
<keyword evidence="3" id="KW-1185">Reference proteome</keyword>
<dbReference type="GeneID" id="19174582"/>
<dbReference type="EMBL" id="AMGY01000012">
    <property type="protein sequence ID" value="EXJ76857.1"/>
    <property type="molecule type" value="Genomic_DNA"/>
</dbReference>
<dbReference type="HOGENOM" id="CLU_1023067_0_0_1"/>
<evidence type="ECO:0000256" key="1">
    <source>
        <dbReference type="SAM" id="MobiDB-lite"/>
    </source>
</evidence>
<accession>W9X8T4</accession>
<dbReference type="AlphaFoldDB" id="W9X8T4"/>
<dbReference type="Proteomes" id="UP000019478">
    <property type="component" value="Unassembled WGS sequence"/>
</dbReference>
<name>W9X8T4_9EURO</name>
<feature type="compositionally biased region" description="Low complexity" evidence="1">
    <location>
        <begin position="217"/>
        <end position="228"/>
    </location>
</feature>
<reference evidence="2 3" key="1">
    <citation type="submission" date="2013-03" db="EMBL/GenBank/DDBJ databases">
        <title>The Genome Sequence of Capronia epimyces CBS 606.96.</title>
        <authorList>
            <consortium name="The Broad Institute Genomics Platform"/>
            <person name="Cuomo C."/>
            <person name="de Hoog S."/>
            <person name="Gorbushina A."/>
            <person name="Walker B."/>
            <person name="Young S.K."/>
            <person name="Zeng Q."/>
            <person name="Gargeya S."/>
            <person name="Fitzgerald M."/>
            <person name="Haas B."/>
            <person name="Abouelleil A."/>
            <person name="Allen A.W."/>
            <person name="Alvarado L."/>
            <person name="Arachchi H.M."/>
            <person name="Berlin A.M."/>
            <person name="Chapman S.B."/>
            <person name="Gainer-Dewar J."/>
            <person name="Goldberg J."/>
            <person name="Griggs A."/>
            <person name="Gujja S."/>
            <person name="Hansen M."/>
            <person name="Howarth C."/>
            <person name="Imamovic A."/>
            <person name="Ireland A."/>
            <person name="Larimer J."/>
            <person name="McCowan C."/>
            <person name="Murphy C."/>
            <person name="Pearson M."/>
            <person name="Poon T.W."/>
            <person name="Priest M."/>
            <person name="Roberts A."/>
            <person name="Saif S."/>
            <person name="Shea T."/>
            <person name="Sisk P."/>
            <person name="Sykes S."/>
            <person name="Wortman J."/>
            <person name="Nusbaum C."/>
            <person name="Birren B."/>
        </authorList>
    </citation>
    <scope>NUCLEOTIDE SEQUENCE [LARGE SCALE GENOMIC DNA]</scope>
    <source>
        <strain evidence="2 3">CBS 606.96</strain>
    </source>
</reference>
<gene>
    <name evidence="2" type="ORF">A1O3_10502</name>
</gene>
<proteinExistence type="predicted"/>
<sequence>MVARLLEWLCLSSLFKGRLKLDVKVLGRFPVTTRQKFWRPDHHPFHTPLNRAFQARSPTTTSSVPASFLAKQYPKNMSSGNLWDRGAWVHRPGVGLRHYTADEVEAYIGLLILAHGHTNATEASDNLDRPVSSFQATKSRADKFPFAQSGPSQGRSTNVLDALQRHAPPPPAYRAPQQARAGIRQILVGGGSDIRGRVAALPRLVKQSAGAAQKTGQQYTTDRSTQTRTETRLPAASSTLAHIGKETGGRHGIGGEVEEDKDAEVSSMAGEE</sequence>
<evidence type="ECO:0000313" key="3">
    <source>
        <dbReference type="Proteomes" id="UP000019478"/>
    </source>
</evidence>
<evidence type="ECO:0000313" key="2">
    <source>
        <dbReference type="EMBL" id="EXJ76857.1"/>
    </source>
</evidence>
<dbReference type="RefSeq" id="XP_007738782.1">
    <property type="nucleotide sequence ID" value="XM_007740592.1"/>
</dbReference>
<protein>
    <submittedName>
        <fullName evidence="2">Uncharacterized protein</fullName>
    </submittedName>
</protein>
<organism evidence="2 3">
    <name type="scientific">Capronia epimyces CBS 606.96</name>
    <dbReference type="NCBI Taxonomy" id="1182542"/>
    <lineage>
        <taxon>Eukaryota</taxon>
        <taxon>Fungi</taxon>
        <taxon>Dikarya</taxon>
        <taxon>Ascomycota</taxon>
        <taxon>Pezizomycotina</taxon>
        <taxon>Eurotiomycetes</taxon>
        <taxon>Chaetothyriomycetidae</taxon>
        <taxon>Chaetothyriales</taxon>
        <taxon>Herpotrichiellaceae</taxon>
        <taxon>Capronia</taxon>
    </lineage>
</organism>